<comment type="caution">
    <text evidence="1">The sequence shown here is derived from an EMBL/GenBank/DDBJ whole genome shotgun (WGS) entry which is preliminary data.</text>
</comment>
<dbReference type="AlphaFoldDB" id="A0A4R6RG98"/>
<dbReference type="RefSeq" id="WP_133608084.1">
    <property type="nucleotide sequence ID" value="NZ_SNXW01000003.1"/>
</dbReference>
<accession>A0A4R6RG98</accession>
<proteinExistence type="predicted"/>
<evidence type="ECO:0000313" key="2">
    <source>
        <dbReference type="Proteomes" id="UP000294593"/>
    </source>
</evidence>
<organism evidence="1 2">
    <name type="scientific">Aquabacterium commune</name>
    <dbReference type="NCBI Taxonomy" id="70586"/>
    <lineage>
        <taxon>Bacteria</taxon>
        <taxon>Pseudomonadati</taxon>
        <taxon>Pseudomonadota</taxon>
        <taxon>Betaproteobacteria</taxon>
        <taxon>Burkholderiales</taxon>
        <taxon>Aquabacterium</taxon>
    </lineage>
</organism>
<reference evidence="1 2" key="1">
    <citation type="submission" date="2019-03" db="EMBL/GenBank/DDBJ databases">
        <title>Genomic Encyclopedia of Type Strains, Phase IV (KMG-IV): sequencing the most valuable type-strain genomes for metagenomic binning, comparative biology and taxonomic classification.</title>
        <authorList>
            <person name="Goeker M."/>
        </authorList>
    </citation>
    <scope>NUCLEOTIDE SEQUENCE [LARGE SCALE GENOMIC DNA]</scope>
    <source>
        <strain evidence="1 2">DSM 11901</strain>
    </source>
</reference>
<dbReference type="EMBL" id="SNXW01000003">
    <property type="protein sequence ID" value="TDP84817.1"/>
    <property type="molecule type" value="Genomic_DNA"/>
</dbReference>
<name>A0A4R6RG98_9BURK</name>
<keyword evidence="2" id="KW-1185">Reference proteome</keyword>
<dbReference type="Proteomes" id="UP000294593">
    <property type="component" value="Unassembled WGS sequence"/>
</dbReference>
<sequence length="231" mass="24454">MEQDLFPETQTSELVSLCVCTVEAVSPGEATLLVAQQGLQPGSVGPTGAALVLRLPEPAMAPLLEHSGADVGLTIRTSLSRAGQYLMALFVQAGGVQLRLVLELASTETMRLTAEALTSGRLQILVCTPDQGPFLTFQAEFRLADSDVMSRAAAGSAWLSTENRCIDLAEAAAQLAFDHDSGLVVDTLTRHIVVAAQLQSCPNPHAFMSLINGQVFGFDGDGHDDELDPLH</sequence>
<protein>
    <submittedName>
        <fullName evidence="1">Uncharacterized protein</fullName>
    </submittedName>
</protein>
<gene>
    <name evidence="1" type="ORF">EV672_103391</name>
</gene>
<evidence type="ECO:0000313" key="1">
    <source>
        <dbReference type="EMBL" id="TDP84817.1"/>
    </source>
</evidence>